<dbReference type="EMBL" id="JBAHYK010003473">
    <property type="protein sequence ID" value="KAL0563466.1"/>
    <property type="molecule type" value="Genomic_DNA"/>
</dbReference>
<protein>
    <submittedName>
        <fullName evidence="2">Uncharacterized protein</fullName>
    </submittedName>
</protein>
<comment type="caution">
    <text evidence="2">The sequence shown here is derived from an EMBL/GenBank/DDBJ whole genome shotgun (WGS) entry which is preliminary data.</text>
</comment>
<dbReference type="Proteomes" id="UP001465976">
    <property type="component" value="Unassembled WGS sequence"/>
</dbReference>
<name>A0ABR3EKQ2_9AGAR</name>
<feature type="compositionally biased region" description="Basic residues" evidence="1">
    <location>
        <begin position="103"/>
        <end position="122"/>
    </location>
</feature>
<accession>A0ABR3EKQ2</accession>
<feature type="compositionally biased region" description="Low complexity" evidence="1">
    <location>
        <begin position="307"/>
        <end position="330"/>
    </location>
</feature>
<evidence type="ECO:0000313" key="3">
    <source>
        <dbReference type="Proteomes" id="UP001465976"/>
    </source>
</evidence>
<reference evidence="2 3" key="1">
    <citation type="submission" date="2024-02" db="EMBL/GenBank/DDBJ databases">
        <title>A draft genome for the cacao thread blight pathogen Marasmius crinis-equi.</title>
        <authorList>
            <person name="Cohen S.P."/>
            <person name="Baruah I.K."/>
            <person name="Amoako-Attah I."/>
            <person name="Bukari Y."/>
            <person name="Meinhardt L.W."/>
            <person name="Bailey B.A."/>
        </authorList>
    </citation>
    <scope>NUCLEOTIDE SEQUENCE [LARGE SCALE GENOMIC DNA]</scope>
    <source>
        <strain evidence="2 3">GH-76</strain>
    </source>
</reference>
<feature type="region of interest" description="Disordered" evidence="1">
    <location>
        <begin position="213"/>
        <end position="330"/>
    </location>
</feature>
<sequence>MNEWIRSRGSEVLEESSPEEQARLCAVPEDCPRLDKFDVTQFSAFGTHFLSWINTVEKVKLGILSPADAILSSSNELPAGLEGLIVMNKGEEEPRVVVAEKGKKGKGKAKAKTKAGGKKNVKKTQETEDDGDFDCEKAEEINELDEEDEKVDGEKVDGEEDVEEEQRSKRSGVPLSAYELQREKNIERNRELMKQIGLKDAMDDLAKDFSHSNAAKTAVTAKPRPKPKAVTLSTRVTRSSASAASNPTPEGPSAAGPLADVSPKIAESGIATAGGQVIDPADENVMEVDSPFPAGPPPSKSAPSQPPASESATSQPLASKSAPSRPPSSFSLTRTKLVEAFEGYEVEFDLVLDKVDPAAYADVEGKSKISEHGQFLLDVPEDSVAKKPRPPVYEALVCKWMELELVLQTMKVPDVRLDNGCRPIGFKPWFKDGRITRAAGFRTPSSVTLPDIRTTWWKYFDDNMPEWRTRIDGKVVPGGEGNWEDCELPGPDGIVLFLVTLK</sequence>
<evidence type="ECO:0000256" key="1">
    <source>
        <dbReference type="SAM" id="MobiDB-lite"/>
    </source>
</evidence>
<proteinExistence type="predicted"/>
<organism evidence="2 3">
    <name type="scientific">Marasmius crinis-equi</name>
    <dbReference type="NCBI Taxonomy" id="585013"/>
    <lineage>
        <taxon>Eukaryota</taxon>
        <taxon>Fungi</taxon>
        <taxon>Dikarya</taxon>
        <taxon>Basidiomycota</taxon>
        <taxon>Agaricomycotina</taxon>
        <taxon>Agaricomycetes</taxon>
        <taxon>Agaricomycetidae</taxon>
        <taxon>Agaricales</taxon>
        <taxon>Marasmiineae</taxon>
        <taxon>Marasmiaceae</taxon>
        <taxon>Marasmius</taxon>
    </lineage>
</organism>
<feature type="compositionally biased region" description="Pro residues" evidence="1">
    <location>
        <begin position="293"/>
        <end position="306"/>
    </location>
</feature>
<keyword evidence="3" id="KW-1185">Reference proteome</keyword>
<evidence type="ECO:0000313" key="2">
    <source>
        <dbReference type="EMBL" id="KAL0563466.1"/>
    </source>
</evidence>
<feature type="compositionally biased region" description="Acidic residues" evidence="1">
    <location>
        <begin position="141"/>
        <end position="164"/>
    </location>
</feature>
<gene>
    <name evidence="2" type="ORF">V5O48_018601</name>
</gene>
<feature type="compositionally biased region" description="Low complexity" evidence="1">
    <location>
        <begin position="229"/>
        <end position="245"/>
    </location>
</feature>
<feature type="region of interest" description="Disordered" evidence="1">
    <location>
        <begin position="100"/>
        <end position="176"/>
    </location>
</feature>